<reference evidence="2 3" key="1">
    <citation type="journal article" date="2004" name="Nat. Genet.">
        <title>Evidence in the Legionella pneumophila genome for exploitation of host cell functions and high genome plasticity.</title>
        <authorList>
            <person name="Cazalet C."/>
            <person name="Rusniok C."/>
            <person name="Bruggemann H."/>
            <person name="Zidane N."/>
            <person name="Magnier A."/>
            <person name="Ma L."/>
            <person name="Tichit M."/>
            <person name="Jarraud S."/>
            <person name="Bouchier C."/>
            <person name="Vandenesch F."/>
            <person name="Kunst F."/>
            <person name="Etienne J."/>
            <person name="Glaser P."/>
            <person name="Buchrieser C."/>
        </authorList>
    </citation>
    <scope>NUCLEOTIDE SEQUENCE [LARGE SCALE GENOMIC DNA]</scope>
    <source>
        <strain evidence="2 3">Lens</strain>
    </source>
</reference>
<accession>Q5WSQ0</accession>
<dbReference type="HOGENOM" id="CLU_000445_11_32_6"/>
<protein>
    <recommendedName>
        <fullName evidence="1">GGDEF domain-containing protein</fullName>
    </recommendedName>
</protein>
<dbReference type="Pfam" id="PF00990">
    <property type="entry name" value="GGDEF"/>
    <property type="match status" value="1"/>
</dbReference>
<dbReference type="SMART" id="SM00267">
    <property type="entry name" value="GGDEF"/>
    <property type="match status" value="1"/>
</dbReference>
<dbReference type="InterPro" id="IPR003018">
    <property type="entry name" value="GAF"/>
</dbReference>
<dbReference type="EMBL" id="CR628337">
    <property type="protein sequence ID" value="CAH17069.1"/>
    <property type="molecule type" value="Genomic_DNA"/>
</dbReference>
<dbReference type="Proteomes" id="UP000002517">
    <property type="component" value="Chromosome"/>
</dbReference>
<dbReference type="Pfam" id="PF01590">
    <property type="entry name" value="GAF"/>
    <property type="match status" value="1"/>
</dbReference>
<evidence type="ECO:0000313" key="2">
    <source>
        <dbReference type="EMBL" id="CAH17069.1"/>
    </source>
</evidence>
<dbReference type="Gene3D" id="3.30.70.270">
    <property type="match status" value="1"/>
</dbReference>
<dbReference type="SUPFAM" id="SSF55781">
    <property type="entry name" value="GAF domain-like"/>
    <property type="match status" value="1"/>
</dbReference>
<dbReference type="Gene3D" id="3.30.450.40">
    <property type="match status" value="1"/>
</dbReference>
<dbReference type="LegioList" id="lpl2826"/>
<evidence type="ECO:0000313" key="3">
    <source>
        <dbReference type="Proteomes" id="UP000002517"/>
    </source>
</evidence>
<dbReference type="SUPFAM" id="SSF55073">
    <property type="entry name" value="Nucleotide cyclase"/>
    <property type="match status" value="1"/>
</dbReference>
<dbReference type="InterPro" id="IPR029016">
    <property type="entry name" value="GAF-like_dom_sf"/>
</dbReference>
<organism evidence="2 3">
    <name type="scientific">Legionella pneumophila (strain Lens)</name>
    <dbReference type="NCBI Taxonomy" id="297245"/>
    <lineage>
        <taxon>Bacteria</taxon>
        <taxon>Pseudomonadati</taxon>
        <taxon>Pseudomonadota</taxon>
        <taxon>Gammaproteobacteria</taxon>
        <taxon>Legionellales</taxon>
        <taxon>Legionellaceae</taxon>
        <taxon>Legionella</taxon>
    </lineage>
</organism>
<evidence type="ECO:0000259" key="1">
    <source>
        <dbReference type="PROSITE" id="PS50887"/>
    </source>
</evidence>
<dbReference type="KEGG" id="lpf:lpl2826"/>
<feature type="domain" description="GGDEF" evidence="1">
    <location>
        <begin position="193"/>
        <end position="314"/>
    </location>
</feature>
<sequence>MIPPEIPENEAERLAILYKLQILDTEREERFDRITRIACRLFGIPIAVISFLEAERQWMKSTEGFDIKEAKRKTSFCGHVILSDEIMVIEDATKDKRFHDNPFVLGKPYFRFYAGCPLKINKYNVGVICLIDDKPRSINDSDKNVINDLAQMVEMELESLHLSLTDELTGLSNRRGFLKLASYLFQKCQKDNKNFTLLFFDLDKFKQVNDQLGHAEGDKILKIFSKSLLQNFRCYDVIARLGGDEFCVFCSGLNEKEVDNITHRLKDSLKSQETKDYSIEFSVGSIEYNQAKHRTLDDMLAMADAKMYRDKKSK</sequence>
<name>Q5WSQ0_LEGPL</name>
<dbReference type="InterPro" id="IPR000160">
    <property type="entry name" value="GGDEF_dom"/>
</dbReference>
<dbReference type="PANTHER" id="PTHR43102">
    <property type="entry name" value="SLR1143 PROTEIN"/>
    <property type="match status" value="1"/>
</dbReference>
<proteinExistence type="predicted"/>
<dbReference type="InterPro" id="IPR029787">
    <property type="entry name" value="Nucleotide_cyclase"/>
</dbReference>
<dbReference type="SMART" id="SM00065">
    <property type="entry name" value="GAF"/>
    <property type="match status" value="1"/>
</dbReference>
<dbReference type="InterPro" id="IPR043128">
    <property type="entry name" value="Rev_trsase/Diguanyl_cyclase"/>
</dbReference>
<dbReference type="PANTHER" id="PTHR43102:SF2">
    <property type="entry name" value="GAF DOMAIN-CONTAINING PROTEIN"/>
    <property type="match status" value="1"/>
</dbReference>
<dbReference type="NCBIfam" id="TIGR00254">
    <property type="entry name" value="GGDEF"/>
    <property type="match status" value="1"/>
</dbReference>
<dbReference type="CDD" id="cd01949">
    <property type="entry name" value="GGDEF"/>
    <property type="match status" value="1"/>
</dbReference>
<dbReference type="AlphaFoldDB" id="Q5WSQ0"/>
<dbReference type="RefSeq" id="WP_011216743.1">
    <property type="nucleotide sequence ID" value="NC_006369.1"/>
</dbReference>
<gene>
    <name evidence="2" type="ordered locus">lpl2826</name>
</gene>
<dbReference type="PROSITE" id="PS50887">
    <property type="entry name" value="GGDEF"/>
    <property type="match status" value="1"/>
</dbReference>